<keyword evidence="2" id="KW-1185">Reference proteome</keyword>
<accession>A0AAW5EEM2</accession>
<evidence type="ECO:0000313" key="2">
    <source>
        <dbReference type="Proteomes" id="UP001431131"/>
    </source>
</evidence>
<organism evidence="1 2">
    <name type="scientific">Fredinandcohnia quinoae</name>
    <dbReference type="NCBI Taxonomy" id="2918902"/>
    <lineage>
        <taxon>Bacteria</taxon>
        <taxon>Bacillati</taxon>
        <taxon>Bacillota</taxon>
        <taxon>Bacilli</taxon>
        <taxon>Bacillales</taxon>
        <taxon>Bacillaceae</taxon>
        <taxon>Fredinandcohnia</taxon>
    </lineage>
</organism>
<protein>
    <submittedName>
        <fullName evidence="1">Four helix bundle protein</fullName>
    </submittedName>
</protein>
<dbReference type="AlphaFoldDB" id="A0AAW5EEM2"/>
<dbReference type="EMBL" id="JAKTTI010000036">
    <property type="protein sequence ID" value="MCH1627219.1"/>
    <property type="molecule type" value="Genomic_DNA"/>
</dbReference>
<reference evidence="1" key="1">
    <citation type="submission" date="2022-02" db="EMBL/GenBank/DDBJ databases">
        <title>Fredinandcohnia quinoae sp. nov. isolated from Chenopodium quinoa seeds.</title>
        <authorList>
            <person name="Saati-Santamaria Z."/>
            <person name="Flores-Felix J.D."/>
            <person name="Igual J.M."/>
            <person name="Velazquez E."/>
            <person name="Garcia-Fraile P."/>
            <person name="Martinez-Molina E."/>
        </authorList>
    </citation>
    <scope>NUCLEOTIDE SEQUENCE</scope>
    <source>
        <strain evidence="1">SECRCQ15</strain>
    </source>
</reference>
<evidence type="ECO:0000313" key="1">
    <source>
        <dbReference type="EMBL" id="MCH1627219.1"/>
    </source>
</evidence>
<name>A0AAW5EEM2_9BACI</name>
<dbReference type="Pfam" id="PF05635">
    <property type="entry name" value="23S_rRNA_IVP"/>
    <property type="match status" value="1"/>
</dbReference>
<dbReference type="RefSeq" id="WP_240257140.1">
    <property type="nucleotide sequence ID" value="NZ_JAKTTI010000036.1"/>
</dbReference>
<comment type="caution">
    <text evidence="1">The sequence shown here is derived from an EMBL/GenBank/DDBJ whole genome shotgun (WGS) entry which is preliminary data.</text>
</comment>
<gene>
    <name evidence="1" type="ORF">MJG50_17940</name>
</gene>
<dbReference type="Gene3D" id="1.20.1440.60">
    <property type="entry name" value="23S rRNA-intervening sequence"/>
    <property type="match status" value="1"/>
</dbReference>
<dbReference type="InterPro" id="IPR036583">
    <property type="entry name" value="23S_rRNA_IVS_sf"/>
</dbReference>
<proteinExistence type="predicted"/>
<dbReference type="NCBIfam" id="TIGR02436">
    <property type="entry name" value="four helix bundle protein"/>
    <property type="match status" value="1"/>
</dbReference>
<dbReference type="InterPro" id="IPR012657">
    <property type="entry name" value="23S_rRNA-intervening_sequence"/>
</dbReference>
<sequence>MQNKRLYLPDYHNLIVYQKAMDLVDLIKLLKVKLPSKEEQRLWKLVTSIPVRIAYGNSQFYENQKDYSLKMALNSARKVNELLLSISNERAIDQRIFQDLTGITIEICKILSRMINRETK</sequence>
<dbReference type="SUPFAM" id="SSF158446">
    <property type="entry name" value="IVS-encoded protein-like"/>
    <property type="match status" value="1"/>
</dbReference>
<dbReference type="Proteomes" id="UP001431131">
    <property type="component" value="Unassembled WGS sequence"/>
</dbReference>